<dbReference type="PANTHER" id="PTHR30570:SF1">
    <property type="entry name" value="PHOSPHATE-BINDING PROTEIN PSTS"/>
    <property type="match status" value="1"/>
</dbReference>
<dbReference type="PROSITE" id="PS51257">
    <property type="entry name" value="PROKAR_LIPOPROTEIN"/>
    <property type="match status" value="1"/>
</dbReference>
<dbReference type="SUPFAM" id="SSF53850">
    <property type="entry name" value="Periplasmic binding protein-like II"/>
    <property type="match status" value="1"/>
</dbReference>
<dbReference type="STRING" id="108003.B1C78_11305"/>
<reference evidence="3 4" key="1">
    <citation type="submission" date="2017-02" db="EMBL/GenBank/DDBJ databases">
        <title>Genomic diversity within the haloalkaliphilic genus Thioalkalivibrio.</title>
        <authorList>
            <person name="Ahn A.-C."/>
            <person name="Meier-Kolthoff J."/>
            <person name="Overmars L."/>
            <person name="Richter M."/>
            <person name="Woyke T."/>
            <person name="Sorokin D.Y."/>
            <person name="Muyzer G."/>
        </authorList>
    </citation>
    <scope>NUCLEOTIDE SEQUENCE [LARGE SCALE GENOMIC DNA]</scope>
    <source>
        <strain evidence="3 4">ALJD</strain>
    </source>
</reference>
<gene>
    <name evidence="3" type="ORF">B1C78_11305</name>
</gene>
<organism evidence="3 4">
    <name type="scientific">Thioalkalivibrio denitrificans</name>
    <dbReference type="NCBI Taxonomy" id="108003"/>
    <lineage>
        <taxon>Bacteria</taxon>
        <taxon>Pseudomonadati</taxon>
        <taxon>Pseudomonadota</taxon>
        <taxon>Gammaproteobacteria</taxon>
        <taxon>Chromatiales</taxon>
        <taxon>Ectothiorhodospiraceae</taxon>
        <taxon>Thioalkalivibrio</taxon>
    </lineage>
</organism>
<protein>
    <submittedName>
        <fullName evidence="3">Phosphate ABC transporter substrate-binding protein</fullName>
    </submittedName>
</protein>
<sequence length="316" mass="34230">MRRRHFMMGVGALLGCAAGGYAIGATLARPREAWRDDLARGGCLTADNPYLRVAARNPDTLSYQGTHILTYGAFRELAGHYKRDTGHDFIVFGGGCDDGITAVRQRGVHLGGLCCPLEGSRAAGLRGLLVARDIKAVVAHPDMAVGDIGLDELTALARGRISRWSELGGDDRPVALVYREHCPDFFEPVRDLLFRNRPDWSPRGLSVDTDQQLVDTVSRFASGVGVVSWVFARPLVEAGRLKVLAIDGVAPSNETILAGRYPLVGPLNVVTDRWRPELMEPFMDYLYSPTGQAVTAASLVPVSAQEAGYRPGLMTV</sequence>
<name>A0A1V3NET6_9GAMM</name>
<feature type="domain" description="PBP" evidence="2">
    <location>
        <begin position="72"/>
        <end position="289"/>
    </location>
</feature>
<comment type="caution">
    <text evidence="3">The sequence shown here is derived from an EMBL/GenBank/DDBJ whole genome shotgun (WGS) entry which is preliminary data.</text>
</comment>
<dbReference type="InterPro" id="IPR050811">
    <property type="entry name" value="Phosphate_ABC_transporter"/>
</dbReference>
<evidence type="ECO:0000256" key="1">
    <source>
        <dbReference type="ARBA" id="ARBA00022729"/>
    </source>
</evidence>
<evidence type="ECO:0000313" key="3">
    <source>
        <dbReference type="EMBL" id="OOG23443.1"/>
    </source>
</evidence>
<proteinExistence type="predicted"/>
<dbReference type="Gene3D" id="3.40.190.10">
    <property type="entry name" value="Periplasmic binding protein-like II"/>
    <property type="match status" value="2"/>
</dbReference>
<accession>A0A1V3NET6</accession>
<dbReference type="InterPro" id="IPR024370">
    <property type="entry name" value="PBP_domain"/>
</dbReference>
<dbReference type="Proteomes" id="UP000189462">
    <property type="component" value="Unassembled WGS sequence"/>
</dbReference>
<keyword evidence="4" id="KW-1185">Reference proteome</keyword>
<dbReference type="EMBL" id="MVBK01000063">
    <property type="protein sequence ID" value="OOG23443.1"/>
    <property type="molecule type" value="Genomic_DNA"/>
</dbReference>
<evidence type="ECO:0000313" key="4">
    <source>
        <dbReference type="Proteomes" id="UP000189462"/>
    </source>
</evidence>
<dbReference type="Pfam" id="PF12849">
    <property type="entry name" value="PBP_like_2"/>
    <property type="match status" value="1"/>
</dbReference>
<keyword evidence="1" id="KW-0732">Signal</keyword>
<evidence type="ECO:0000259" key="2">
    <source>
        <dbReference type="Pfam" id="PF12849"/>
    </source>
</evidence>
<dbReference type="PANTHER" id="PTHR30570">
    <property type="entry name" value="PERIPLASMIC PHOSPHATE BINDING COMPONENT OF PHOSPHATE ABC TRANSPORTER"/>
    <property type="match status" value="1"/>
</dbReference>
<dbReference type="RefSeq" id="WP_077279264.1">
    <property type="nucleotide sequence ID" value="NZ_MVBK01000063.1"/>
</dbReference>
<dbReference type="AlphaFoldDB" id="A0A1V3NET6"/>
<dbReference type="OrthoDB" id="9790048at2"/>